<feature type="region of interest" description="Disordered" evidence="1">
    <location>
        <begin position="182"/>
        <end position="229"/>
    </location>
</feature>
<proteinExistence type="predicted"/>
<evidence type="ECO:0000313" key="2">
    <source>
        <dbReference type="EMBL" id="KAF5840502.1"/>
    </source>
</evidence>
<dbReference type="Proteomes" id="UP000815325">
    <property type="component" value="Unassembled WGS sequence"/>
</dbReference>
<reference evidence="2" key="1">
    <citation type="submission" date="2017-08" db="EMBL/GenBank/DDBJ databases">
        <authorList>
            <person name="Polle J.E."/>
            <person name="Barry K."/>
            <person name="Cushman J."/>
            <person name="Schmutz J."/>
            <person name="Tran D."/>
            <person name="Hathwaick L.T."/>
            <person name="Yim W.C."/>
            <person name="Jenkins J."/>
            <person name="Mckie-Krisberg Z.M."/>
            <person name="Prochnik S."/>
            <person name="Lindquist E."/>
            <person name="Dockter R.B."/>
            <person name="Adam C."/>
            <person name="Molina H."/>
            <person name="Bunkerborg J."/>
            <person name="Jin E."/>
            <person name="Buchheim M."/>
            <person name="Magnuson J."/>
        </authorList>
    </citation>
    <scope>NUCLEOTIDE SEQUENCE</scope>
    <source>
        <strain evidence="2">CCAP 19/18</strain>
    </source>
</reference>
<organism evidence="2 3">
    <name type="scientific">Dunaliella salina</name>
    <name type="common">Green alga</name>
    <name type="synonym">Protococcus salinus</name>
    <dbReference type="NCBI Taxonomy" id="3046"/>
    <lineage>
        <taxon>Eukaryota</taxon>
        <taxon>Viridiplantae</taxon>
        <taxon>Chlorophyta</taxon>
        <taxon>core chlorophytes</taxon>
        <taxon>Chlorophyceae</taxon>
        <taxon>CS clade</taxon>
        <taxon>Chlamydomonadales</taxon>
        <taxon>Dunaliellaceae</taxon>
        <taxon>Dunaliella</taxon>
    </lineage>
</organism>
<comment type="caution">
    <text evidence="2">The sequence shown here is derived from an EMBL/GenBank/DDBJ whole genome shotgun (WGS) entry which is preliminary data.</text>
</comment>
<feature type="region of interest" description="Disordered" evidence="1">
    <location>
        <begin position="294"/>
        <end position="322"/>
    </location>
</feature>
<evidence type="ECO:0000256" key="1">
    <source>
        <dbReference type="SAM" id="MobiDB-lite"/>
    </source>
</evidence>
<dbReference type="EMBL" id="MU069512">
    <property type="protein sequence ID" value="KAF5840502.1"/>
    <property type="molecule type" value="Genomic_DNA"/>
</dbReference>
<name>A0ABQ7H0X8_DUNSA</name>
<keyword evidence="3" id="KW-1185">Reference proteome</keyword>
<sequence length="379" mass="38601">MPVSFVHEQSCNPATPVCSTCDHNIGLIHQLETVCALPSPPMLQGPQPSQPSCSSSKLPPGSARASALRLHATYINNSCRKGTKQQQQQQRCEVGITLRHLPHVLAAAHSTDAKVRKQALKLFGNMGMQLESYADKDAKSEQGASAAALRPLLSALLHESSLVEADAEAVVVLLRNTFAGAGAPGGRVEDTTEPPPSQTKGGSKRGAGSRGSRASVSAAAEPGRRSTQAALASTQLEMKGGVAAVEASFAHLAQLLGGMGCGVAAGRDGVLDAHVAHVLLRGMLQEPWGVSSCASGEADLSPNGQGSGVGGEGARGAGAGGLPAAATPSQRLALLPHALGLLESLLHTGPQPLSAHAQRLGALLVCCVFSSGKDLHASV</sequence>
<feature type="compositionally biased region" description="Low complexity" evidence="1">
    <location>
        <begin position="210"/>
        <end position="220"/>
    </location>
</feature>
<feature type="compositionally biased region" description="Gly residues" evidence="1">
    <location>
        <begin position="305"/>
        <end position="321"/>
    </location>
</feature>
<accession>A0ABQ7H0X8</accession>
<feature type="region of interest" description="Disordered" evidence="1">
    <location>
        <begin position="42"/>
        <end position="62"/>
    </location>
</feature>
<gene>
    <name evidence="2" type="ORF">DUNSADRAFT_16593</name>
</gene>
<feature type="compositionally biased region" description="Low complexity" evidence="1">
    <location>
        <begin position="44"/>
        <end position="60"/>
    </location>
</feature>
<protein>
    <submittedName>
        <fullName evidence="2">Uncharacterized protein</fullName>
    </submittedName>
</protein>
<evidence type="ECO:0000313" key="3">
    <source>
        <dbReference type="Proteomes" id="UP000815325"/>
    </source>
</evidence>